<dbReference type="InterPro" id="IPR000160">
    <property type="entry name" value="GGDEF_dom"/>
</dbReference>
<keyword evidence="5" id="KW-1185">Reference proteome</keyword>
<feature type="domain" description="GGDEF" evidence="3">
    <location>
        <begin position="310"/>
        <end position="443"/>
    </location>
</feature>
<feature type="transmembrane region" description="Helical" evidence="1">
    <location>
        <begin position="12"/>
        <end position="31"/>
    </location>
</feature>
<name>A0ABQ1Y754_9BACL</name>
<keyword evidence="1" id="KW-0472">Membrane</keyword>
<dbReference type="SMART" id="SM00052">
    <property type="entry name" value="EAL"/>
    <property type="match status" value="1"/>
</dbReference>
<evidence type="ECO:0000256" key="1">
    <source>
        <dbReference type="SAM" id="Phobius"/>
    </source>
</evidence>
<dbReference type="SMART" id="SM00267">
    <property type="entry name" value="GGDEF"/>
    <property type="match status" value="1"/>
</dbReference>
<dbReference type="Gene3D" id="3.20.20.450">
    <property type="entry name" value="EAL domain"/>
    <property type="match status" value="1"/>
</dbReference>
<proteinExistence type="predicted"/>
<keyword evidence="1" id="KW-1133">Transmembrane helix</keyword>
<dbReference type="Pfam" id="PF00990">
    <property type="entry name" value="GGDEF"/>
    <property type="match status" value="1"/>
</dbReference>
<evidence type="ECO:0008006" key="6">
    <source>
        <dbReference type="Google" id="ProtNLM"/>
    </source>
</evidence>
<organism evidence="4 5">
    <name type="scientific">Paenibacillus segetis</name>
    <dbReference type="NCBI Taxonomy" id="1325360"/>
    <lineage>
        <taxon>Bacteria</taxon>
        <taxon>Bacillati</taxon>
        <taxon>Bacillota</taxon>
        <taxon>Bacilli</taxon>
        <taxon>Bacillales</taxon>
        <taxon>Paenibacillaceae</taxon>
        <taxon>Paenibacillus</taxon>
    </lineage>
</organism>
<dbReference type="InterPro" id="IPR043128">
    <property type="entry name" value="Rev_trsase/Diguanyl_cyclase"/>
</dbReference>
<reference evidence="5" key="1">
    <citation type="journal article" date="2019" name="Int. J. Syst. Evol. Microbiol.">
        <title>The Global Catalogue of Microorganisms (GCM) 10K type strain sequencing project: providing services to taxonomists for standard genome sequencing and annotation.</title>
        <authorList>
            <consortium name="The Broad Institute Genomics Platform"/>
            <consortium name="The Broad Institute Genome Sequencing Center for Infectious Disease"/>
            <person name="Wu L."/>
            <person name="Ma J."/>
        </authorList>
    </citation>
    <scope>NUCLEOTIDE SEQUENCE [LARGE SCALE GENOMIC DNA]</scope>
    <source>
        <strain evidence="5">CGMCC 1.12769</strain>
    </source>
</reference>
<dbReference type="InterPro" id="IPR029787">
    <property type="entry name" value="Nucleotide_cyclase"/>
</dbReference>
<evidence type="ECO:0000313" key="5">
    <source>
        <dbReference type="Proteomes" id="UP000659344"/>
    </source>
</evidence>
<dbReference type="PROSITE" id="PS50887">
    <property type="entry name" value="GGDEF"/>
    <property type="match status" value="1"/>
</dbReference>
<dbReference type="Pfam" id="PF00563">
    <property type="entry name" value="EAL"/>
    <property type="match status" value="1"/>
</dbReference>
<dbReference type="SUPFAM" id="SSF141868">
    <property type="entry name" value="EAL domain-like"/>
    <property type="match status" value="1"/>
</dbReference>
<feature type="transmembrane region" description="Helical" evidence="1">
    <location>
        <begin position="207"/>
        <end position="227"/>
    </location>
</feature>
<gene>
    <name evidence="4" type="ORF">GCM10008013_07180</name>
</gene>
<comment type="caution">
    <text evidence="4">The sequence shown here is derived from an EMBL/GenBank/DDBJ whole genome shotgun (WGS) entry which is preliminary data.</text>
</comment>
<protein>
    <recommendedName>
        <fullName evidence="6">Diguanylate cyclase (GGDEF) domain-containing protein</fullName>
    </recommendedName>
</protein>
<dbReference type="SUPFAM" id="SSF55073">
    <property type="entry name" value="Nucleotide cyclase"/>
    <property type="match status" value="1"/>
</dbReference>
<dbReference type="Gene3D" id="3.30.70.270">
    <property type="match status" value="1"/>
</dbReference>
<dbReference type="InterPro" id="IPR052155">
    <property type="entry name" value="Biofilm_reg_signaling"/>
</dbReference>
<evidence type="ECO:0000313" key="4">
    <source>
        <dbReference type="EMBL" id="GGH13866.1"/>
    </source>
</evidence>
<dbReference type="CDD" id="cd01949">
    <property type="entry name" value="GGDEF"/>
    <property type="match status" value="1"/>
</dbReference>
<dbReference type="Proteomes" id="UP000659344">
    <property type="component" value="Unassembled WGS sequence"/>
</dbReference>
<dbReference type="CDD" id="cd01948">
    <property type="entry name" value="EAL"/>
    <property type="match status" value="1"/>
</dbReference>
<dbReference type="Pfam" id="PF17159">
    <property type="entry name" value="MASE3"/>
    <property type="match status" value="1"/>
</dbReference>
<sequence>MQIKVEEKTKIIQIFIGLTVMLCVIQLSASTDLLPISGNVLRAMHLLAGFSCAAMSFAIFTQGWILFTDKLSRQRLYSAVLFSILGILDIFHIAAFSSFNFFGFEPNLNLSIWFLMLSHGLGAIGMLFIFSFGDRQVSGRHKLGVFAGTVLFSLGGIILLYIYQGQLPSLLRVPGFGIGEQIAMIGIPFLYGLAIFAILYRHRKERSSAALTVITALMFMMMGHYLLTVVDPLGTGLAHAAGEWFMGLSYYFVLSGVYKLTIEEPYRGQLLIETQMKHMAYHDDLTGLPNLRRMKECLGECLNSLSPSTGQIGVVVININRFKAINDSLGYSAGDKLLTEVGERLTALCLPTETVFRMGEDEFAVVMPGFSNIEAAESRAKQLLASVDPAVLIDKTEYHISLSMGLSVYPEDGVTVDEMIQYADMAVHSAKELGLDFMRYTPAMKIRTQSRVELENDMRKGLDRGEFFLEFQPQVSLDSERTVGMEALVRWNHPKRGLLPPGEFIPLAEESGLIVPLGEWVLKTACQYNKQWQLEGYEPICISVNLSMRQFRQYNLADRVDAILKEVGLEARYLELEITETMTFDIDTAFEQLHSLKRLGVHISIDDFGTGYSSLYYLKSLPIDRLKIDRSFVKEVMLDGNDAAIVSTITTMARHLKLKVTAEGVESKEQLEFLKLQNCHEGQGYLFSKPVPAGIFESQFLTRLVS</sequence>
<dbReference type="InterPro" id="IPR033425">
    <property type="entry name" value="MASE3"/>
</dbReference>
<accession>A0ABQ1Y754</accession>
<feature type="transmembrane region" description="Helical" evidence="1">
    <location>
        <begin position="182"/>
        <end position="200"/>
    </location>
</feature>
<feature type="transmembrane region" description="Helical" evidence="1">
    <location>
        <begin position="43"/>
        <end position="67"/>
    </location>
</feature>
<dbReference type="InterPro" id="IPR001633">
    <property type="entry name" value="EAL_dom"/>
</dbReference>
<dbReference type="InterPro" id="IPR035919">
    <property type="entry name" value="EAL_sf"/>
</dbReference>
<keyword evidence="1" id="KW-0812">Transmembrane</keyword>
<evidence type="ECO:0000259" key="3">
    <source>
        <dbReference type="PROSITE" id="PS50887"/>
    </source>
</evidence>
<feature type="transmembrane region" description="Helical" evidence="1">
    <location>
        <begin position="110"/>
        <end position="131"/>
    </location>
</feature>
<dbReference type="PANTHER" id="PTHR44757:SF2">
    <property type="entry name" value="BIOFILM ARCHITECTURE MAINTENANCE PROTEIN MBAA"/>
    <property type="match status" value="1"/>
</dbReference>
<feature type="domain" description="EAL" evidence="2">
    <location>
        <begin position="451"/>
        <end position="704"/>
    </location>
</feature>
<dbReference type="PROSITE" id="PS50883">
    <property type="entry name" value="EAL"/>
    <property type="match status" value="1"/>
</dbReference>
<dbReference type="EMBL" id="BMFT01000001">
    <property type="protein sequence ID" value="GGH13866.1"/>
    <property type="molecule type" value="Genomic_DNA"/>
</dbReference>
<feature type="transmembrane region" description="Helical" evidence="1">
    <location>
        <begin position="143"/>
        <end position="162"/>
    </location>
</feature>
<evidence type="ECO:0000259" key="2">
    <source>
        <dbReference type="PROSITE" id="PS50883"/>
    </source>
</evidence>
<feature type="transmembrane region" description="Helical" evidence="1">
    <location>
        <begin position="79"/>
        <end position="104"/>
    </location>
</feature>
<dbReference type="PANTHER" id="PTHR44757">
    <property type="entry name" value="DIGUANYLATE CYCLASE DGCP"/>
    <property type="match status" value="1"/>
</dbReference>
<dbReference type="NCBIfam" id="TIGR00254">
    <property type="entry name" value="GGDEF"/>
    <property type="match status" value="1"/>
</dbReference>